<reference evidence="2 3" key="1">
    <citation type="submission" date="2023-02" db="EMBL/GenBank/DDBJ databases">
        <title>LHISI_Scaffold_Assembly.</title>
        <authorList>
            <person name="Stuart O.P."/>
            <person name="Cleave R."/>
            <person name="Magrath M.J.L."/>
            <person name="Mikheyev A.S."/>
        </authorList>
    </citation>
    <scope>NUCLEOTIDE SEQUENCE [LARGE SCALE GENOMIC DNA]</scope>
    <source>
        <strain evidence="2">Daus_M_001</strain>
        <tissue evidence="2">Leg muscle</tissue>
    </source>
</reference>
<protein>
    <submittedName>
        <fullName evidence="2">Uncharacterized protein</fullName>
    </submittedName>
</protein>
<keyword evidence="3" id="KW-1185">Reference proteome</keyword>
<evidence type="ECO:0000313" key="2">
    <source>
        <dbReference type="EMBL" id="KAJ8882888.1"/>
    </source>
</evidence>
<name>A0ABQ9HEZ5_9NEOP</name>
<accession>A0ABQ9HEZ5</accession>
<evidence type="ECO:0000313" key="3">
    <source>
        <dbReference type="Proteomes" id="UP001159363"/>
    </source>
</evidence>
<dbReference type="Proteomes" id="UP001159363">
    <property type="component" value="Chromosome 4"/>
</dbReference>
<feature type="non-terminal residue" evidence="2">
    <location>
        <position position="289"/>
    </location>
</feature>
<organism evidence="2 3">
    <name type="scientific">Dryococelus australis</name>
    <dbReference type="NCBI Taxonomy" id="614101"/>
    <lineage>
        <taxon>Eukaryota</taxon>
        <taxon>Metazoa</taxon>
        <taxon>Ecdysozoa</taxon>
        <taxon>Arthropoda</taxon>
        <taxon>Hexapoda</taxon>
        <taxon>Insecta</taxon>
        <taxon>Pterygota</taxon>
        <taxon>Neoptera</taxon>
        <taxon>Polyneoptera</taxon>
        <taxon>Phasmatodea</taxon>
        <taxon>Verophasmatodea</taxon>
        <taxon>Anareolatae</taxon>
        <taxon>Phasmatidae</taxon>
        <taxon>Eurycanthinae</taxon>
        <taxon>Dryococelus</taxon>
    </lineage>
</organism>
<feature type="region of interest" description="Disordered" evidence="1">
    <location>
        <begin position="1"/>
        <end position="53"/>
    </location>
</feature>
<dbReference type="EMBL" id="JARBHB010000005">
    <property type="protein sequence ID" value="KAJ8882888.1"/>
    <property type="molecule type" value="Genomic_DNA"/>
</dbReference>
<proteinExistence type="predicted"/>
<sequence length="289" mass="31361">MQGRGRRVTPEKTHRPAPSPGTIPTCDNPRTTPPGIETGSPRWEEDSLTTTPPQLLNIFAVDANSARIKGREKRESPKKTRRPAASSVTIPTCEDPGVTRAGIEPGSVGKTLLWRLYERTSSPPRRVEVTGANRSRYNMHTSRRSSLQPTGVICKPPSTYGSQGVKLRSANIQPTTGQHGPPDGVSSAIAVIAISLLQHKGPRRPGSPLCCIATIKRLAVAGWRSRDADVRQDPVLGRGEPFAVVNDHMESRTLADCMDRPRCLNGVKQSWYNSGVENLQKSPKSIGGI</sequence>
<evidence type="ECO:0000256" key="1">
    <source>
        <dbReference type="SAM" id="MobiDB-lite"/>
    </source>
</evidence>
<feature type="region of interest" description="Disordered" evidence="1">
    <location>
        <begin position="67"/>
        <end position="104"/>
    </location>
</feature>
<gene>
    <name evidence="2" type="ORF">PR048_014711</name>
</gene>
<comment type="caution">
    <text evidence="2">The sequence shown here is derived from an EMBL/GenBank/DDBJ whole genome shotgun (WGS) entry which is preliminary data.</text>
</comment>